<gene>
    <name evidence="1" type="ORF">H1P_2040011</name>
</gene>
<protein>
    <submittedName>
        <fullName evidence="1">Uncharacterized protein</fullName>
    </submittedName>
</protein>
<evidence type="ECO:0000313" key="2">
    <source>
        <dbReference type="Proteomes" id="UP000320055"/>
    </source>
</evidence>
<name>A0A563VQN4_9CYAN</name>
<keyword evidence="2" id="KW-1185">Reference proteome</keyword>
<dbReference type="AlphaFoldDB" id="A0A563VQN4"/>
<proteinExistence type="predicted"/>
<reference evidence="1 2" key="1">
    <citation type="submission" date="2019-01" db="EMBL/GenBank/DDBJ databases">
        <authorList>
            <person name="Brito A."/>
        </authorList>
    </citation>
    <scope>NUCLEOTIDE SEQUENCE [LARGE SCALE GENOMIC DNA]</scope>
    <source>
        <strain evidence="1">1</strain>
    </source>
</reference>
<dbReference type="EMBL" id="CAACVJ010000118">
    <property type="protein sequence ID" value="VEP13577.1"/>
    <property type="molecule type" value="Genomic_DNA"/>
</dbReference>
<organism evidence="1 2">
    <name type="scientific">Hyella patelloides LEGE 07179</name>
    <dbReference type="NCBI Taxonomy" id="945734"/>
    <lineage>
        <taxon>Bacteria</taxon>
        <taxon>Bacillati</taxon>
        <taxon>Cyanobacteriota</taxon>
        <taxon>Cyanophyceae</taxon>
        <taxon>Pleurocapsales</taxon>
        <taxon>Hyellaceae</taxon>
        <taxon>Hyella</taxon>
    </lineage>
</organism>
<dbReference type="Proteomes" id="UP000320055">
    <property type="component" value="Unassembled WGS sequence"/>
</dbReference>
<evidence type="ECO:0000313" key="1">
    <source>
        <dbReference type="EMBL" id="VEP13577.1"/>
    </source>
</evidence>
<accession>A0A563VQN4</accession>
<sequence>MFQLQLEEVNKLFTITSAEFKFEEINNEPQVSSSEKNFPWEEMTGKQKKATKISLEAMRDYFNWDYLKEKMPFRNSGLNKLVDKHDFQLLPLETYLWNTANSNISLRKIAQEKQVPLEKIQQTALSMIFAGLLEEVSIINMPMKTTKYSIASSSKSNFADINNTNISNNQPKISNSLLSNLIAFLRKHF</sequence>